<protein>
    <submittedName>
        <fullName evidence="2">Uncharacterized protein</fullName>
    </submittedName>
</protein>
<evidence type="ECO:0000256" key="1">
    <source>
        <dbReference type="SAM" id="MobiDB-lite"/>
    </source>
</evidence>
<dbReference type="EMBL" id="JAGGNH010000001">
    <property type="protein sequence ID" value="KAJ0988192.1"/>
    <property type="molecule type" value="Genomic_DNA"/>
</dbReference>
<dbReference type="OrthoDB" id="692882at2759"/>
<gene>
    <name evidence="2" type="ORF">J5N97_006548</name>
</gene>
<name>A0A9D5DD99_9LILI</name>
<reference evidence="2" key="2">
    <citation type="journal article" date="2022" name="Hortic Res">
        <title>The genome of Dioscorea zingiberensis sheds light on the biosynthesis, origin and evolution of the medicinally important diosgenin saponins.</title>
        <authorList>
            <person name="Li Y."/>
            <person name="Tan C."/>
            <person name="Li Z."/>
            <person name="Guo J."/>
            <person name="Li S."/>
            <person name="Chen X."/>
            <person name="Wang C."/>
            <person name="Dai X."/>
            <person name="Yang H."/>
            <person name="Song W."/>
            <person name="Hou L."/>
            <person name="Xu J."/>
            <person name="Tong Z."/>
            <person name="Xu A."/>
            <person name="Yuan X."/>
            <person name="Wang W."/>
            <person name="Yang Q."/>
            <person name="Chen L."/>
            <person name="Sun Z."/>
            <person name="Wang K."/>
            <person name="Pan B."/>
            <person name="Chen J."/>
            <person name="Bao Y."/>
            <person name="Liu F."/>
            <person name="Qi X."/>
            <person name="Gang D.R."/>
            <person name="Wen J."/>
            <person name="Li J."/>
        </authorList>
    </citation>
    <scope>NUCLEOTIDE SEQUENCE</scope>
    <source>
        <strain evidence="2">Dzin_1.0</strain>
    </source>
</reference>
<dbReference type="InterPro" id="IPR042885">
    <property type="entry name" value="HIPP47/16"/>
</dbReference>
<reference evidence="2" key="1">
    <citation type="submission" date="2021-03" db="EMBL/GenBank/DDBJ databases">
        <authorList>
            <person name="Li Z."/>
            <person name="Yang C."/>
        </authorList>
    </citation>
    <scope>NUCLEOTIDE SEQUENCE</scope>
    <source>
        <strain evidence="2">Dzin_1.0</strain>
        <tissue evidence="2">Leaf</tissue>
    </source>
</reference>
<dbReference type="PANTHER" id="PTHR46932:SF12">
    <property type="entry name" value="HEAVY METAL-ASSOCIATED ISOPRENYLATED PLANT PROTEIN 47"/>
    <property type="match status" value="1"/>
</dbReference>
<dbReference type="PANTHER" id="PTHR46932">
    <property type="entry name" value="HEAVY METAL-ASSOCIATED ISOPRENYLATED PLANT PROTEIN 47"/>
    <property type="match status" value="1"/>
</dbReference>
<feature type="region of interest" description="Disordered" evidence="1">
    <location>
        <begin position="81"/>
        <end position="103"/>
    </location>
</feature>
<accession>A0A9D5DD99</accession>
<evidence type="ECO:0000313" key="3">
    <source>
        <dbReference type="Proteomes" id="UP001085076"/>
    </source>
</evidence>
<proteinExistence type="predicted"/>
<evidence type="ECO:0000313" key="2">
    <source>
        <dbReference type="EMBL" id="KAJ0988192.1"/>
    </source>
</evidence>
<dbReference type="Proteomes" id="UP001085076">
    <property type="component" value="Miscellaneous, Linkage group lg01"/>
</dbReference>
<comment type="caution">
    <text evidence="2">The sequence shown here is derived from an EMBL/GenBank/DDBJ whole genome shotgun (WGS) entry which is preliminary data.</text>
</comment>
<organism evidence="2 3">
    <name type="scientific">Dioscorea zingiberensis</name>
    <dbReference type="NCBI Taxonomy" id="325984"/>
    <lineage>
        <taxon>Eukaryota</taxon>
        <taxon>Viridiplantae</taxon>
        <taxon>Streptophyta</taxon>
        <taxon>Embryophyta</taxon>
        <taxon>Tracheophyta</taxon>
        <taxon>Spermatophyta</taxon>
        <taxon>Magnoliopsida</taxon>
        <taxon>Liliopsida</taxon>
        <taxon>Dioscoreales</taxon>
        <taxon>Dioscoreaceae</taxon>
        <taxon>Dioscorea</taxon>
    </lineage>
</organism>
<dbReference type="Gene3D" id="3.30.70.100">
    <property type="match status" value="1"/>
</dbReference>
<keyword evidence="3" id="KW-1185">Reference proteome</keyword>
<dbReference type="AlphaFoldDB" id="A0A9D5DD99"/>
<sequence length="144" mass="16029">MAKQKMVVKLTMEDAKKRSKALKIAVGFTCVTSAGLEGESKDRLVVVGDGVDSINLTRTLRKKMGHVELVSVAAFDEKKLDGKKENNNNYKQSQGAGEAYNNNKSSQQPAVILPYQYQAVPQPYIYYGYCDNYKSYNEPSCSLM</sequence>
<feature type="compositionally biased region" description="Polar residues" evidence="1">
    <location>
        <begin position="87"/>
        <end position="103"/>
    </location>
</feature>